<dbReference type="InterPro" id="IPR006073">
    <property type="entry name" value="GTP-bd"/>
</dbReference>
<dbReference type="PROSITE" id="PS51883">
    <property type="entry name" value="OBG"/>
    <property type="match status" value="1"/>
</dbReference>
<keyword evidence="7" id="KW-0342">GTP-binding</keyword>
<dbReference type="SUPFAM" id="SSF82051">
    <property type="entry name" value="Obg GTP-binding protein N-terminal domain"/>
    <property type="match status" value="1"/>
</dbReference>
<dbReference type="PROSITE" id="PS00905">
    <property type="entry name" value="GTP1_OBG"/>
    <property type="match status" value="1"/>
</dbReference>
<feature type="domain" description="Obg" evidence="9">
    <location>
        <begin position="1"/>
        <end position="153"/>
    </location>
</feature>
<dbReference type="Gene3D" id="2.70.210.12">
    <property type="entry name" value="GTP1/OBG domain"/>
    <property type="match status" value="1"/>
</dbReference>
<evidence type="ECO:0000256" key="4">
    <source>
        <dbReference type="ARBA" id="ARBA00022741"/>
    </source>
</evidence>
<keyword evidence="6" id="KW-0460">Magnesium</keyword>
<accession>A0A2M7BX23</accession>
<feature type="domain" description="OBG-type G" evidence="8">
    <location>
        <begin position="154"/>
        <end position="316"/>
    </location>
</feature>
<evidence type="ECO:0000256" key="7">
    <source>
        <dbReference type="ARBA" id="ARBA00023134"/>
    </source>
</evidence>
<evidence type="ECO:0000259" key="9">
    <source>
        <dbReference type="PROSITE" id="PS51883"/>
    </source>
</evidence>
<dbReference type="Gene3D" id="3.40.50.300">
    <property type="entry name" value="P-loop containing nucleotide triphosphate hydrolases"/>
    <property type="match status" value="1"/>
</dbReference>
<sequence length="316" mass="34206">MFIDEAEIIVQGGDGGAGKVAFFVNKKGPCGGDGGKGGNLYFVTSSNVTDLKKFTEATSFKAENGQMGASNRKVGRKGKDLYLPVPINTTIINQKTRQEITLTDGLSTILICRGGDGGFGNNYFKTSTNQTPRKATPGQKGEEKKIILILRLIAHFGLIGLPNAGKSSLLNELTNAHVKTANYFFTTLEPNLGVIDGKILADIPGLIEGASIGKGLGIKFLKHIEKVSLLLHCVSVESENIEKDYKTVIEEISKYNKNILSKKSIILLTKSDLISQEAINAKIKILKIFNDIVIPVSIHDWSSLEELKKLLKASST</sequence>
<dbReference type="Proteomes" id="UP000230673">
    <property type="component" value="Unassembled WGS sequence"/>
</dbReference>
<dbReference type="NCBIfam" id="TIGR00231">
    <property type="entry name" value="small_GTP"/>
    <property type="match status" value="1"/>
</dbReference>
<evidence type="ECO:0000256" key="3">
    <source>
        <dbReference type="ARBA" id="ARBA00022723"/>
    </source>
</evidence>
<dbReference type="NCBIfam" id="TIGR02729">
    <property type="entry name" value="Obg_CgtA"/>
    <property type="match status" value="1"/>
</dbReference>
<dbReference type="Pfam" id="PF01926">
    <property type="entry name" value="MMR_HSR1"/>
    <property type="match status" value="1"/>
</dbReference>
<evidence type="ECO:0000259" key="8">
    <source>
        <dbReference type="PROSITE" id="PS51710"/>
    </source>
</evidence>
<evidence type="ECO:0000313" key="11">
    <source>
        <dbReference type="Proteomes" id="UP000230673"/>
    </source>
</evidence>
<dbReference type="InterPro" id="IPR036726">
    <property type="entry name" value="GTP1_OBG_dom_sf"/>
</dbReference>
<evidence type="ECO:0000313" key="10">
    <source>
        <dbReference type="EMBL" id="PIV11112.1"/>
    </source>
</evidence>
<dbReference type="GO" id="GO:0000287">
    <property type="term" value="F:magnesium ion binding"/>
    <property type="evidence" value="ECO:0007669"/>
    <property type="project" value="InterPro"/>
</dbReference>
<comment type="caution">
    <text evidence="10">The sequence shown here is derived from an EMBL/GenBank/DDBJ whole genome shotgun (WGS) entry which is preliminary data.</text>
</comment>
<dbReference type="InterPro" id="IPR031167">
    <property type="entry name" value="G_OBG"/>
</dbReference>
<organism evidence="10 11">
    <name type="scientific">Candidatus Roizmanbacteria bacterium CG03_land_8_20_14_0_80_35_26</name>
    <dbReference type="NCBI Taxonomy" id="1974845"/>
    <lineage>
        <taxon>Bacteria</taxon>
        <taxon>Candidatus Roizmaniibacteriota</taxon>
    </lineage>
</organism>
<dbReference type="InterPro" id="IPR045086">
    <property type="entry name" value="OBG_GTPase"/>
</dbReference>
<keyword evidence="3" id="KW-0479">Metal-binding</keyword>
<evidence type="ECO:0000256" key="2">
    <source>
        <dbReference type="ARBA" id="ARBA00022490"/>
    </source>
</evidence>
<protein>
    <submittedName>
        <fullName evidence="10">GTPase ObgE</fullName>
    </submittedName>
</protein>
<evidence type="ECO:0000256" key="6">
    <source>
        <dbReference type="ARBA" id="ARBA00022842"/>
    </source>
</evidence>
<dbReference type="GO" id="GO:0003924">
    <property type="term" value="F:GTPase activity"/>
    <property type="evidence" value="ECO:0007669"/>
    <property type="project" value="InterPro"/>
</dbReference>
<comment type="similarity">
    <text evidence="1">Belongs to the TRAFAC class OBG-HflX-like GTPase superfamily. OBG GTPase family.</text>
</comment>
<dbReference type="EMBL" id="PEUY01000028">
    <property type="protein sequence ID" value="PIV11112.1"/>
    <property type="molecule type" value="Genomic_DNA"/>
</dbReference>
<keyword evidence="4" id="KW-0547">Nucleotide-binding</keyword>
<dbReference type="InterPro" id="IPR014100">
    <property type="entry name" value="GTP-bd_Obg/CgtA"/>
</dbReference>
<dbReference type="PROSITE" id="PS51710">
    <property type="entry name" value="G_OBG"/>
    <property type="match status" value="1"/>
</dbReference>
<evidence type="ECO:0000256" key="5">
    <source>
        <dbReference type="ARBA" id="ARBA00022801"/>
    </source>
</evidence>
<reference evidence="11" key="1">
    <citation type="submission" date="2017-09" db="EMBL/GenBank/DDBJ databases">
        <title>Depth-based differentiation of microbial function through sediment-hosted aquifers and enrichment of novel symbionts in the deep terrestrial subsurface.</title>
        <authorList>
            <person name="Probst A.J."/>
            <person name="Ladd B."/>
            <person name="Jarett J.K."/>
            <person name="Geller-Mcgrath D.E."/>
            <person name="Sieber C.M.K."/>
            <person name="Emerson J.B."/>
            <person name="Anantharaman K."/>
            <person name="Thomas B.C."/>
            <person name="Malmstrom R."/>
            <person name="Stieglmeier M."/>
            <person name="Klingl A."/>
            <person name="Woyke T."/>
            <person name="Ryan C.M."/>
            <person name="Banfield J.F."/>
        </authorList>
    </citation>
    <scope>NUCLEOTIDE SEQUENCE [LARGE SCALE GENOMIC DNA]</scope>
</reference>
<evidence type="ECO:0000256" key="1">
    <source>
        <dbReference type="ARBA" id="ARBA00007699"/>
    </source>
</evidence>
<dbReference type="InterPro" id="IPR027417">
    <property type="entry name" value="P-loop_NTPase"/>
</dbReference>
<dbReference type="PRINTS" id="PR00326">
    <property type="entry name" value="GTP1OBG"/>
</dbReference>
<dbReference type="CDD" id="cd01898">
    <property type="entry name" value="Obg"/>
    <property type="match status" value="1"/>
</dbReference>
<dbReference type="InterPro" id="IPR006169">
    <property type="entry name" value="GTP1_OBG_dom"/>
</dbReference>
<gene>
    <name evidence="10" type="ORF">COS50_01935</name>
</gene>
<dbReference type="NCBIfam" id="NF008956">
    <property type="entry name" value="PRK12299.1"/>
    <property type="match status" value="1"/>
</dbReference>
<dbReference type="InterPro" id="IPR006074">
    <property type="entry name" value="GTP1-OBG_CS"/>
</dbReference>
<dbReference type="PANTHER" id="PTHR11702">
    <property type="entry name" value="DEVELOPMENTALLY REGULATED GTP-BINDING PROTEIN-RELATED"/>
    <property type="match status" value="1"/>
</dbReference>
<dbReference type="Pfam" id="PF01018">
    <property type="entry name" value="GTP1_OBG"/>
    <property type="match status" value="1"/>
</dbReference>
<proteinExistence type="inferred from homology"/>
<dbReference type="PIRSF" id="PIRSF002401">
    <property type="entry name" value="GTP_bd_Obg/CgtA"/>
    <property type="match status" value="1"/>
</dbReference>
<dbReference type="FunFam" id="2.70.210.12:FF:000001">
    <property type="entry name" value="GTPase Obg"/>
    <property type="match status" value="1"/>
</dbReference>
<name>A0A2M7BX23_9BACT</name>
<dbReference type="GO" id="GO:0042254">
    <property type="term" value="P:ribosome biogenesis"/>
    <property type="evidence" value="ECO:0007669"/>
    <property type="project" value="UniProtKB-UniRule"/>
</dbReference>
<dbReference type="GO" id="GO:0005525">
    <property type="term" value="F:GTP binding"/>
    <property type="evidence" value="ECO:0007669"/>
    <property type="project" value="UniProtKB-KW"/>
</dbReference>
<keyword evidence="2" id="KW-0963">Cytoplasm</keyword>
<keyword evidence="5" id="KW-0378">Hydrolase</keyword>
<dbReference type="AlphaFoldDB" id="A0A2M7BX23"/>
<dbReference type="InterPro" id="IPR005225">
    <property type="entry name" value="Small_GTP-bd"/>
</dbReference>
<dbReference type="SUPFAM" id="SSF52540">
    <property type="entry name" value="P-loop containing nucleoside triphosphate hydrolases"/>
    <property type="match status" value="1"/>
</dbReference>
<dbReference type="PANTHER" id="PTHR11702:SF31">
    <property type="entry name" value="MITOCHONDRIAL RIBOSOME-ASSOCIATED GTPASE 2"/>
    <property type="match status" value="1"/>
</dbReference>